<keyword evidence="3" id="KW-1185">Reference proteome</keyword>
<reference evidence="2 3" key="1">
    <citation type="submission" date="2020-09" db="EMBL/GenBank/DDBJ databases">
        <title>Bacillus nautilus sp. nov., Chryseoglobus crepusculi sp. nov, and Psychrobacter noctis sp. nov., isolated from deep-sea sponges from the equatorial Atlantic.</title>
        <authorList>
            <person name="Stennett H.L."/>
            <person name="Williams S.E."/>
        </authorList>
    </citation>
    <scope>NUCLEOTIDE SEQUENCE [LARGE SCALE GENOMIC DNA]</scope>
    <source>
        <strain evidence="2 3">28M-24</strain>
    </source>
</reference>
<organism evidence="2 3">
    <name type="scientific">Olleya marilimosa</name>
    <dbReference type="NCBI Taxonomy" id="272164"/>
    <lineage>
        <taxon>Bacteria</taxon>
        <taxon>Pseudomonadati</taxon>
        <taxon>Bacteroidota</taxon>
        <taxon>Flavobacteriia</taxon>
        <taxon>Flavobacteriales</taxon>
        <taxon>Flavobacteriaceae</taxon>
    </lineage>
</organism>
<evidence type="ECO:0000313" key="3">
    <source>
        <dbReference type="Proteomes" id="UP000627521"/>
    </source>
</evidence>
<proteinExistence type="predicted"/>
<dbReference type="Pfam" id="PF18863">
    <property type="entry name" value="AbiJ_NTD4"/>
    <property type="match status" value="1"/>
</dbReference>
<evidence type="ECO:0000259" key="1">
    <source>
        <dbReference type="Pfam" id="PF18863"/>
    </source>
</evidence>
<sequence length="285" mass="32713">MRFSERIGKKKVKVDIQLDYIDDALMNTLWSLVSMYFIEPMKESISLSSSEYDTFIKSLWFNHFKEPIDDIPSSTIDIKYKLRKRYFSWNYLEIYDFIDFLGSTSQQNLPFDKELFIKDCNGVLKRELSGYRFVHDKLAPITSELEINSIESALGNSLENGFKGVHIHLAEALNKLSDKTNPDYRNSIKESISAVESICQQITGDKSSELGKALKKLKEILPIHGALEQGFIKLYGYTSDGDGIRHAMMEEDNLDQEDALYMLISCSSFTNYLMTKANKLGIEIK</sequence>
<name>A0ABR8LPB3_9FLAO</name>
<accession>A0ABR8LPB3</accession>
<protein>
    <recommendedName>
        <fullName evidence="1">HEPN AbiJ-N-terminal domain-containing protein</fullName>
    </recommendedName>
</protein>
<comment type="caution">
    <text evidence="2">The sequence shown here is derived from an EMBL/GenBank/DDBJ whole genome shotgun (WGS) entry which is preliminary data.</text>
</comment>
<dbReference type="Proteomes" id="UP000627521">
    <property type="component" value="Unassembled WGS sequence"/>
</dbReference>
<dbReference type="InterPro" id="IPR049503">
    <property type="entry name" value="AbiJ_NTD4"/>
</dbReference>
<feature type="domain" description="HEPN AbiJ-N-terminal" evidence="1">
    <location>
        <begin position="1"/>
        <end position="154"/>
    </location>
</feature>
<dbReference type="EMBL" id="JACXXH010000001">
    <property type="protein sequence ID" value="MBD3862052.1"/>
    <property type="molecule type" value="Genomic_DNA"/>
</dbReference>
<evidence type="ECO:0000313" key="2">
    <source>
        <dbReference type="EMBL" id="MBD3862052.1"/>
    </source>
</evidence>
<dbReference type="RefSeq" id="WP_191098733.1">
    <property type="nucleotide sequence ID" value="NZ_JACXXF010000001.1"/>
</dbReference>
<gene>
    <name evidence="2" type="ORF">IEG06_01220</name>
</gene>